<dbReference type="Proteomes" id="UP000054870">
    <property type="component" value="Unassembled WGS sequence"/>
</dbReference>
<evidence type="ECO:0000313" key="2">
    <source>
        <dbReference type="Proteomes" id="UP000054870"/>
    </source>
</evidence>
<evidence type="ECO:0000313" key="1">
    <source>
        <dbReference type="EMBL" id="SAK88174.1"/>
    </source>
</evidence>
<proteinExistence type="predicted"/>
<dbReference type="EMBL" id="FCOF02000045">
    <property type="protein sequence ID" value="SAK88174.1"/>
    <property type="molecule type" value="Genomic_DNA"/>
</dbReference>
<reference evidence="1" key="1">
    <citation type="submission" date="2016-01" db="EMBL/GenBank/DDBJ databases">
        <authorList>
            <person name="Peeters C."/>
        </authorList>
    </citation>
    <scope>NUCLEOTIDE SEQUENCE [LARGE SCALE GENOMIC DNA]</scope>
    <source>
        <strain evidence="1">LMG 29318</strain>
    </source>
</reference>
<keyword evidence="2" id="KW-1185">Reference proteome</keyword>
<protein>
    <submittedName>
        <fullName evidence="1">Uncharacterized protein</fullName>
    </submittedName>
</protein>
<gene>
    <name evidence="1" type="ORF">AWB75_06028</name>
</gene>
<accession>A0A158D0J8</accession>
<name>A0A158D0J8_9BURK</name>
<sequence>MTASRVLIGQAPHAFSGGDCMQPLQTIAAQCAPSVSFGLASHAPMTQAKACSCRRPLMPLRTTHPTAITKSREDAQQRATVRFYVGHTTRADLLSLTLHAVRSAVEGVSATLKAMPFRTFEQIARAAACPHFRHAPPTQFSRTLMQLDQIAIGFQLSSAAHFLRALVSSVIDSALSTSASLSGSSADSDSLLMTCFHVPVLSGF</sequence>
<organism evidence="1 2">
    <name type="scientific">Caballeronia catudaia</name>
    <dbReference type="NCBI Taxonomy" id="1777136"/>
    <lineage>
        <taxon>Bacteria</taxon>
        <taxon>Pseudomonadati</taxon>
        <taxon>Pseudomonadota</taxon>
        <taxon>Betaproteobacteria</taxon>
        <taxon>Burkholderiales</taxon>
        <taxon>Burkholderiaceae</taxon>
        <taxon>Caballeronia</taxon>
    </lineage>
</organism>
<dbReference type="AlphaFoldDB" id="A0A158D0J8"/>
<comment type="caution">
    <text evidence="1">The sequence shown here is derived from an EMBL/GenBank/DDBJ whole genome shotgun (WGS) entry which is preliminary data.</text>
</comment>